<dbReference type="Proteomes" id="UP001222325">
    <property type="component" value="Unassembled WGS sequence"/>
</dbReference>
<evidence type="ECO:0000256" key="15">
    <source>
        <dbReference type="SAM" id="SignalP"/>
    </source>
</evidence>
<dbReference type="SUPFAM" id="SSF74650">
    <property type="entry name" value="Galactose mutarotase-like"/>
    <property type="match status" value="1"/>
</dbReference>
<dbReference type="SUPFAM" id="SSF51445">
    <property type="entry name" value="(Trans)glycosidases"/>
    <property type="match status" value="1"/>
</dbReference>
<dbReference type="PANTHER" id="PTHR22762:SF67">
    <property type="entry name" value="ALPHA_BETA-GLUCOSIDASE AGDC-RELATED"/>
    <property type="match status" value="1"/>
</dbReference>
<dbReference type="PANTHER" id="PTHR22762">
    <property type="entry name" value="ALPHA-GLUCOSIDASE"/>
    <property type="match status" value="1"/>
</dbReference>
<dbReference type="GO" id="GO:0000272">
    <property type="term" value="P:polysaccharide catabolic process"/>
    <property type="evidence" value="ECO:0007669"/>
    <property type="project" value="UniProtKB-KW"/>
</dbReference>
<evidence type="ECO:0000256" key="1">
    <source>
        <dbReference type="ARBA" id="ARBA00000448"/>
    </source>
</evidence>
<keyword evidence="20" id="KW-1185">Reference proteome</keyword>
<dbReference type="EC" id="3.2.1.21" evidence="4"/>
<evidence type="ECO:0000256" key="4">
    <source>
        <dbReference type="ARBA" id="ARBA00012744"/>
    </source>
</evidence>
<keyword evidence="10 14" id="KW-0326">Glycosidase</keyword>
<dbReference type="Gene3D" id="3.20.20.80">
    <property type="entry name" value="Glycosidases"/>
    <property type="match status" value="1"/>
</dbReference>
<gene>
    <name evidence="19" type="ORF">B0H15DRAFT_910625</name>
</gene>
<feature type="domain" description="Glycosyl hydrolase family 31 C-terminal" evidence="18">
    <location>
        <begin position="668"/>
        <end position="756"/>
    </location>
</feature>
<keyword evidence="9" id="KW-0119">Carbohydrate metabolism</keyword>
<dbReference type="GO" id="GO:0090599">
    <property type="term" value="F:alpha-glucosidase activity"/>
    <property type="evidence" value="ECO:0007669"/>
    <property type="project" value="UniProtKB-ARBA"/>
</dbReference>
<dbReference type="Pfam" id="PF13802">
    <property type="entry name" value="Gal_mutarotas_2"/>
    <property type="match status" value="1"/>
</dbReference>
<dbReference type="EMBL" id="JARJCN010000036">
    <property type="protein sequence ID" value="KAJ7084800.1"/>
    <property type="molecule type" value="Genomic_DNA"/>
</dbReference>
<dbReference type="Gene3D" id="2.60.40.1760">
    <property type="entry name" value="glycosyl hydrolase (family 31)"/>
    <property type="match status" value="1"/>
</dbReference>
<feature type="domain" description="Glycoside hydrolase family 31 TIM barrel" evidence="16">
    <location>
        <begin position="267"/>
        <end position="659"/>
    </location>
</feature>
<comment type="catalytic activity">
    <reaction evidence="1">
        <text>Hydrolysis of terminal, non-reducing beta-D-glucosyl residues with release of beta-D-glucose.</text>
        <dbReference type="EC" id="3.2.1.21"/>
    </reaction>
</comment>
<feature type="domain" description="Glycoside hydrolase family 31 N-terminal" evidence="17">
    <location>
        <begin position="117"/>
        <end position="222"/>
    </location>
</feature>
<name>A0AAD6U4S9_9AGAR</name>
<dbReference type="PROSITE" id="PS00707">
    <property type="entry name" value="GLYCOSYL_HYDROL_F31_2"/>
    <property type="match status" value="1"/>
</dbReference>
<evidence type="ECO:0000313" key="19">
    <source>
        <dbReference type="EMBL" id="KAJ7084800.1"/>
    </source>
</evidence>
<dbReference type="CDD" id="cd06602">
    <property type="entry name" value="GH31_MGAM_SI_GAA"/>
    <property type="match status" value="1"/>
</dbReference>
<dbReference type="CDD" id="cd14752">
    <property type="entry name" value="GH31_N"/>
    <property type="match status" value="1"/>
</dbReference>
<evidence type="ECO:0000256" key="5">
    <source>
        <dbReference type="ARBA" id="ARBA00022525"/>
    </source>
</evidence>
<evidence type="ECO:0000256" key="6">
    <source>
        <dbReference type="ARBA" id="ARBA00022729"/>
    </source>
</evidence>
<keyword evidence="5" id="KW-0964">Secreted</keyword>
<dbReference type="GO" id="GO:0005576">
    <property type="term" value="C:extracellular region"/>
    <property type="evidence" value="ECO:0007669"/>
    <property type="project" value="UniProtKB-SubCell"/>
</dbReference>
<protein>
    <recommendedName>
        <fullName evidence="4">beta-glucosidase</fullName>
        <ecNumber evidence="4">3.2.1.21</ecNumber>
    </recommendedName>
</protein>
<comment type="function">
    <text evidence="13">Glucosidase involved in the degradation of cellulosic biomass. Has both alpha- and beta-glucosidase activity.</text>
</comment>
<evidence type="ECO:0000256" key="10">
    <source>
        <dbReference type="ARBA" id="ARBA00023295"/>
    </source>
</evidence>
<evidence type="ECO:0000256" key="11">
    <source>
        <dbReference type="ARBA" id="ARBA00023316"/>
    </source>
</evidence>
<evidence type="ECO:0000259" key="18">
    <source>
        <dbReference type="Pfam" id="PF21365"/>
    </source>
</evidence>
<dbReference type="GO" id="GO:0071555">
    <property type="term" value="P:cell wall organization"/>
    <property type="evidence" value="ECO:0007669"/>
    <property type="project" value="UniProtKB-KW"/>
</dbReference>
<keyword evidence="8" id="KW-0325">Glycoprotein</keyword>
<evidence type="ECO:0000256" key="14">
    <source>
        <dbReference type="RuleBase" id="RU361185"/>
    </source>
</evidence>
<reference evidence="19" key="1">
    <citation type="submission" date="2023-03" db="EMBL/GenBank/DDBJ databases">
        <title>Massive genome expansion in bonnet fungi (Mycena s.s.) driven by repeated elements and novel gene families across ecological guilds.</title>
        <authorList>
            <consortium name="Lawrence Berkeley National Laboratory"/>
            <person name="Harder C.B."/>
            <person name="Miyauchi S."/>
            <person name="Viragh M."/>
            <person name="Kuo A."/>
            <person name="Thoen E."/>
            <person name="Andreopoulos B."/>
            <person name="Lu D."/>
            <person name="Skrede I."/>
            <person name="Drula E."/>
            <person name="Henrissat B."/>
            <person name="Morin E."/>
            <person name="Kohler A."/>
            <person name="Barry K."/>
            <person name="LaButti K."/>
            <person name="Morin E."/>
            <person name="Salamov A."/>
            <person name="Lipzen A."/>
            <person name="Mereny Z."/>
            <person name="Hegedus B."/>
            <person name="Baldrian P."/>
            <person name="Stursova M."/>
            <person name="Weitz H."/>
            <person name="Taylor A."/>
            <person name="Grigoriev I.V."/>
            <person name="Nagy L.G."/>
            <person name="Martin F."/>
            <person name="Kauserud H."/>
        </authorList>
    </citation>
    <scope>NUCLEOTIDE SEQUENCE</scope>
    <source>
        <strain evidence="19">CBHHK173m</strain>
    </source>
</reference>
<dbReference type="GO" id="GO:0030246">
    <property type="term" value="F:carbohydrate binding"/>
    <property type="evidence" value="ECO:0007669"/>
    <property type="project" value="InterPro"/>
</dbReference>
<comment type="caution">
    <text evidence="19">The sequence shown here is derived from an EMBL/GenBank/DDBJ whole genome shotgun (WGS) entry which is preliminary data.</text>
</comment>
<evidence type="ECO:0000256" key="7">
    <source>
        <dbReference type="ARBA" id="ARBA00022801"/>
    </source>
</evidence>
<feature type="signal peptide" evidence="15">
    <location>
        <begin position="1"/>
        <end position="18"/>
    </location>
</feature>
<evidence type="ECO:0000313" key="20">
    <source>
        <dbReference type="Proteomes" id="UP001222325"/>
    </source>
</evidence>
<comment type="similarity">
    <text evidence="3 14">Belongs to the glycosyl hydrolase 31 family.</text>
</comment>
<dbReference type="SUPFAM" id="SSF51011">
    <property type="entry name" value="Glycosyl hydrolase domain"/>
    <property type="match status" value="1"/>
</dbReference>
<dbReference type="InterPro" id="IPR013780">
    <property type="entry name" value="Glyco_hydro_b"/>
</dbReference>
<dbReference type="AlphaFoldDB" id="A0AAD6U4S9"/>
<feature type="chain" id="PRO_5042204715" description="beta-glucosidase" evidence="15">
    <location>
        <begin position="19"/>
        <end position="882"/>
    </location>
</feature>
<keyword evidence="11" id="KW-0961">Cell wall biogenesis/degradation</keyword>
<keyword evidence="12" id="KW-0624">Polysaccharide degradation</keyword>
<organism evidence="19 20">
    <name type="scientific">Mycena belliarum</name>
    <dbReference type="NCBI Taxonomy" id="1033014"/>
    <lineage>
        <taxon>Eukaryota</taxon>
        <taxon>Fungi</taxon>
        <taxon>Dikarya</taxon>
        <taxon>Basidiomycota</taxon>
        <taxon>Agaricomycotina</taxon>
        <taxon>Agaricomycetes</taxon>
        <taxon>Agaricomycetidae</taxon>
        <taxon>Agaricales</taxon>
        <taxon>Marasmiineae</taxon>
        <taxon>Mycenaceae</taxon>
        <taxon>Mycena</taxon>
    </lineage>
</organism>
<dbReference type="GO" id="GO:0008422">
    <property type="term" value="F:beta-glucosidase activity"/>
    <property type="evidence" value="ECO:0007669"/>
    <property type="project" value="UniProtKB-EC"/>
</dbReference>
<sequence>MGFFHVLLASLAISRALGGTTVDPAVLAACPGYTASDVKVHGGTLTASLKLAGKACNVFGSDIPALSLQVVYETNNRIHVKITDPSSARYEVPESVLPRPSGANPVSPKSAAIKFNYTTSPFGFSIMRKSTSEVLFSTASHPIIYEPQYLRVKTNLAPDANIFGLGEHTNTFRLNPDNTTLTLWSRDAYGVPTGSNLYGNHPVYFEHRKTGTHAVLLLNSNGMDIKLTRGALEYNVIGGVLDFYFLAGSQTDPTEAAKQYAEVVGTPAEVPYWSFGLHQCRFGYNNYIEVADVISNYSAARIPLETMWTDIDYMDRRRIMTVDPDYFPMNRMREIVEHLHSQDQRFVLMTDPAVGYLPDQGYGPYDRGTADDIWLKNANGSQHLGLVWPGVTVYPDWFHPKIQDYWSNEFELFYNPETGLDIDGAWIDMNEPSSFCDLPCTNPFQQAVKQALPPPRSTLPPPPDAPIFVNSIPVRHSKRDDLLTPQYSINNAAPGGNLSSKTAFTDTVHANNLTEYDTHNLYGTMMSVATQQAMLARRPGLRTLIITRSTFAGAGAHVGKWLGDNFSTWDHYRRSIAGMLGMATIYQVPMVGADICGYAQNTTETLCARWAMLGAFYPFMRNHNSDTSNSQEFYRWPLTTEAAKNVLDMRYRLLDYIYTSFHEASLQGTPVVSPLWFKYPKDAATYPIDLQWLYGDSILVSPVTEENSTSVSIYLPKDIFYDFLTLTPVRGTGAPVLLTNVSFTEIPVHIKGGAVLPLRAKSTMTTSELRETDFEFVVAPGTDGKAEGHLYIDDGVSVDQAAATEVAMHYKYGTLVVSGNFGFKTGVNTARVRFLNVAKAPAVVLLNGKVVARKSVSYSKATKVLDVAVGLPFTRGFTVTLL</sequence>
<evidence type="ECO:0000256" key="12">
    <source>
        <dbReference type="ARBA" id="ARBA00023326"/>
    </source>
</evidence>
<evidence type="ECO:0000259" key="16">
    <source>
        <dbReference type="Pfam" id="PF01055"/>
    </source>
</evidence>
<evidence type="ECO:0000256" key="9">
    <source>
        <dbReference type="ARBA" id="ARBA00023277"/>
    </source>
</evidence>
<keyword evidence="7 14" id="KW-0378">Hydrolase</keyword>
<dbReference type="InterPro" id="IPR000322">
    <property type="entry name" value="Glyco_hydro_31_TIM"/>
</dbReference>
<dbReference type="Pfam" id="PF01055">
    <property type="entry name" value="Glyco_hydro_31_2nd"/>
    <property type="match status" value="1"/>
</dbReference>
<accession>A0AAD6U4S9</accession>
<dbReference type="Gene3D" id="2.60.40.1180">
    <property type="entry name" value="Golgi alpha-mannosidase II"/>
    <property type="match status" value="2"/>
</dbReference>
<dbReference type="InterPro" id="IPR048395">
    <property type="entry name" value="Glyco_hydro_31_C"/>
</dbReference>
<dbReference type="Pfam" id="PF21365">
    <property type="entry name" value="Glyco_hydro_31_3rd"/>
    <property type="match status" value="1"/>
</dbReference>
<comment type="subcellular location">
    <subcellularLocation>
        <location evidence="2">Secreted</location>
    </subcellularLocation>
</comment>
<evidence type="ECO:0000256" key="8">
    <source>
        <dbReference type="ARBA" id="ARBA00023180"/>
    </source>
</evidence>
<evidence type="ECO:0000256" key="3">
    <source>
        <dbReference type="ARBA" id="ARBA00007806"/>
    </source>
</evidence>
<dbReference type="InterPro" id="IPR011013">
    <property type="entry name" value="Gal_mutarotase_sf_dom"/>
</dbReference>
<dbReference type="InterPro" id="IPR025887">
    <property type="entry name" value="Glyco_hydro_31_N_dom"/>
</dbReference>
<dbReference type="InterPro" id="IPR030459">
    <property type="entry name" value="Glyco_hydro_31_CS"/>
</dbReference>
<evidence type="ECO:0000256" key="2">
    <source>
        <dbReference type="ARBA" id="ARBA00004613"/>
    </source>
</evidence>
<evidence type="ECO:0000259" key="17">
    <source>
        <dbReference type="Pfam" id="PF13802"/>
    </source>
</evidence>
<keyword evidence="6 15" id="KW-0732">Signal</keyword>
<evidence type="ECO:0000256" key="13">
    <source>
        <dbReference type="ARBA" id="ARBA00025512"/>
    </source>
</evidence>
<proteinExistence type="inferred from homology"/>
<dbReference type="InterPro" id="IPR017853">
    <property type="entry name" value="GH"/>
</dbReference>